<accession>A0A7V8V2T0</accession>
<dbReference type="Pfam" id="PF08818">
    <property type="entry name" value="DUF1801"/>
    <property type="match status" value="1"/>
</dbReference>
<evidence type="ECO:0000313" key="2">
    <source>
        <dbReference type="EMBL" id="MBA2113877.1"/>
    </source>
</evidence>
<sequence length="211" mass="23680">MNPNVDDYIQSQPKWQKELTQLRKIVLASELTEAWKWKAPCYTLDNKNVAMIAAFKNDCVLSFFKGPLLKDPDNVLIAPSENSRTFRVVRFTDVKQIARLKSSLTFLIEQAIEVERSGKQVEVKKGPDDLPAELQAKLKEDPSLKQAFQALTPGRQRAYVMHFAAAKQSKTRTARIEKFTPRILDGKGMNDCVCGLTKKPPGCDGSHSKGS</sequence>
<dbReference type="Gene3D" id="3.90.1150.200">
    <property type="match status" value="1"/>
</dbReference>
<dbReference type="EMBL" id="JABRWO010000002">
    <property type="protein sequence ID" value="MBA2113877.1"/>
    <property type="molecule type" value="Genomic_DNA"/>
</dbReference>
<protein>
    <recommendedName>
        <fullName evidence="1">YdhG-like domain-containing protein</fullName>
    </recommendedName>
</protein>
<dbReference type="InterPro" id="IPR016786">
    <property type="entry name" value="YdeI_bac"/>
</dbReference>
<name>A0A7V8V2T0_9BACT</name>
<feature type="domain" description="YdhG-like" evidence="1">
    <location>
        <begin position="15"/>
        <end position="112"/>
    </location>
</feature>
<dbReference type="PIRSF" id="PIRSF021308">
    <property type="entry name" value="UCP021308"/>
    <property type="match status" value="1"/>
</dbReference>
<organism evidence="2 3">
    <name type="scientific">Bremerella alba</name>
    <dbReference type="NCBI Taxonomy" id="980252"/>
    <lineage>
        <taxon>Bacteria</taxon>
        <taxon>Pseudomonadati</taxon>
        <taxon>Planctomycetota</taxon>
        <taxon>Planctomycetia</taxon>
        <taxon>Pirellulales</taxon>
        <taxon>Pirellulaceae</taxon>
        <taxon>Bremerella</taxon>
    </lineage>
</organism>
<dbReference type="SUPFAM" id="SSF159888">
    <property type="entry name" value="YdhG-like"/>
    <property type="match status" value="1"/>
</dbReference>
<comment type="caution">
    <text evidence="2">The sequence shown here is derived from an EMBL/GenBank/DDBJ whole genome shotgun (WGS) entry which is preliminary data.</text>
</comment>
<dbReference type="Proteomes" id="UP000551616">
    <property type="component" value="Unassembled WGS sequence"/>
</dbReference>
<dbReference type="Pfam" id="PF13376">
    <property type="entry name" value="OmdA"/>
    <property type="match status" value="1"/>
</dbReference>
<dbReference type="InterPro" id="IPR014922">
    <property type="entry name" value="YdhG-like"/>
</dbReference>
<dbReference type="AlphaFoldDB" id="A0A7V8V2T0"/>
<dbReference type="RefSeq" id="WP_207395357.1">
    <property type="nucleotide sequence ID" value="NZ_JABRWO010000002.1"/>
</dbReference>
<keyword evidence="3" id="KW-1185">Reference proteome</keyword>
<evidence type="ECO:0000313" key="3">
    <source>
        <dbReference type="Proteomes" id="UP000551616"/>
    </source>
</evidence>
<gene>
    <name evidence="2" type="ORF">HOV93_10300</name>
</gene>
<evidence type="ECO:0000259" key="1">
    <source>
        <dbReference type="Pfam" id="PF08818"/>
    </source>
</evidence>
<reference evidence="2 3" key="1">
    <citation type="submission" date="2020-05" db="EMBL/GenBank/DDBJ databases">
        <title>Bremerella alba sp. nov., a novel planctomycete isolated from the surface of the macroalga Fucus spiralis.</title>
        <authorList>
            <person name="Godinho O."/>
            <person name="Botelho R."/>
            <person name="Albuquerque L."/>
            <person name="Wiegand S."/>
            <person name="Da Costa M.S."/>
            <person name="Lobo-Da-Cunha A."/>
            <person name="Jogler C."/>
            <person name="Lage O.M."/>
        </authorList>
    </citation>
    <scope>NUCLEOTIDE SEQUENCE [LARGE SCALE GENOMIC DNA]</scope>
    <source>
        <strain evidence="2 3">FF15</strain>
    </source>
</reference>
<proteinExistence type="predicted"/>